<dbReference type="Proteomes" id="UP001284654">
    <property type="component" value="Unassembled WGS sequence"/>
</dbReference>
<evidence type="ECO:0000313" key="2">
    <source>
        <dbReference type="Proteomes" id="UP001284654"/>
    </source>
</evidence>
<dbReference type="GeneID" id="69467826"/>
<organism evidence="1 2">
    <name type="scientific">Acinetobacter indicus</name>
    <dbReference type="NCBI Taxonomy" id="756892"/>
    <lineage>
        <taxon>Bacteria</taxon>
        <taxon>Pseudomonadati</taxon>
        <taxon>Pseudomonadota</taxon>
        <taxon>Gammaproteobacteria</taxon>
        <taxon>Moraxellales</taxon>
        <taxon>Moraxellaceae</taxon>
        <taxon>Acinetobacter</taxon>
    </lineage>
</organism>
<gene>
    <name evidence="1" type="ORF">MSG88_14995</name>
</gene>
<protein>
    <submittedName>
        <fullName evidence="1">Uncharacterized protein</fullName>
    </submittedName>
</protein>
<sequence length="51" mass="5850">MSATKPIRRAQPKWRVALTLIGLALLLKRDHPVKNAVFLDSKEDASDRKMY</sequence>
<proteinExistence type="predicted"/>
<reference evidence="1" key="1">
    <citation type="submission" date="2023-10" db="EMBL/GenBank/DDBJ databases">
        <authorList>
            <person name="Sykes E.M.E."/>
            <person name="Khan I.U.H."/>
            <person name="Kumar A."/>
        </authorList>
    </citation>
    <scope>NUCLEOTIDE SEQUENCE</scope>
    <source>
        <strain evidence="1">IK5</strain>
    </source>
</reference>
<comment type="caution">
    <text evidence="1">The sequence shown here is derived from an EMBL/GenBank/DDBJ whole genome shotgun (WGS) entry which is preliminary data.</text>
</comment>
<accession>A0AAW8Z6M7</accession>
<dbReference type="AlphaFoldDB" id="A0AAW8Z6M7"/>
<dbReference type="EMBL" id="JAWJYY010000001">
    <property type="protein sequence ID" value="MDV4317024.1"/>
    <property type="molecule type" value="Genomic_DNA"/>
</dbReference>
<evidence type="ECO:0000313" key="1">
    <source>
        <dbReference type="EMBL" id="MDV4317024.1"/>
    </source>
</evidence>
<dbReference type="RefSeq" id="WP_005181085.1">
    <property type="nucleotide sequence ID" value="NZ_CAXNYR010000020.1"/>
</dbReference>
<name>A0AAW8Z6M7_9GAMM</name>